<dbReference type="NCBIfam" id="TIGR00377">
    <property type="entry name" value="ant_ant_sig"/>
    <property type="match status" value="1"/>
</dbReference>
<proteinExistence type="inferred from homology"/>
<dbReference type="PANTHER" id="PTHR33495">
    <property type="entry name" value="ANTI-SIGMA FACTOR ANTAGONIST TM_1081-RELATED-RELATED"/>
    <property type="match status" value="1"/>
</dbReference>
<evidence type="ECO:0000256" key="1">
    <source>
        <dbReference type="ARBA" id="ARBA00009013"/>
    </source>
</evidence>
<name>A0ABX0XZJ4_9ACTN</name>
<dbReference type="Proteomes" id="UP000722989">
    <property type="component" value="Unassembled WGS sequence"/>
</dbReference>
<dbReference type="RefSeq" id="WP_167926119.1">
    <property type="nucleotide sequence ID" value="NZ_JAATVY010000010.1"/>
</dbReference>
<evidence type="ECO:0000259" key="3">
    <source>
        <dbReference type="PROSITE" id="PS50801"/>
    </source>
</evidence>
<dbReference type="SUPFAM" id="SSF52091">
    <property type="entry name" value="SpoIIaa-like"/>
    <property type="match status" value="1"/>
</dbReference>
<dbReference type="EMBL" id="JAATVY010000010">
    <property type="protein sequence ID" value="NJC71208.1"/>
    <property type="molecule type" value="Genomic_DNA"/>
</dbReference>
<dbReference type="PROSITE" id="PS50801">
    <property type="entry name" value="STAS"/>
    <property type="match status" value="1"/>
</dbReference>
<dbReference type="CDD" id="cd07043">
    <property type="entry name" value="STAS_anti-anti-sigma_factors"/>
    <property type="match status" value="1"/>
</dbReference>
<evidence type="ECO:0000256" key="2">
    <source>
        <dbReference type="RuleBase" id="RU003749"/>
    </source>
</evidence>
<gene>
    <name evidence="4" type="ORF">HC031_16025</name>
</gene>
<accession>A0ABX0XZJ4</accession>
<comment type="caution">
    <text evidence="4">The sequence shown here is derived from an EMBL/GenBank/DDBJ whole genome shotgun (WGS) entry which is preliminary data.</text>
</comment>
<sequence>MTALPTRDREGIDLVCDSCGHRLPAISSRLRHWDVVWTLVSRHGWTGSPLAIGPHRCPQCTAVESSTPDDAAATAQVPPLPWSASVKALGDAAIVELSGDLDLLTAARLRAVVTQTCAGHRHVVIDLANVRLIDSTALGILVRAHQTARSKGGHLCLAAPSQFIIAVLQTMRLQPVFPIFAGSEQAMDWIAAGCP</sequence>
<keyword evidence="5" id="KW-1185">Reference proteome</keyword>
<dbReference type="Gene3D" id="3.30.750.24">
    <property type="entry name" value="STAS domain"/>
    <property type="match status" value="1"/>
</dbReference>
<dbReference type="InterPro" id="IPR036513">
    <property type="entry name" value="STAS_dom_sf"/>
</dbReference>
<dbReference type="InterPro" id="IPR002645">
    <property type="entry name" value="STAS_dom"/>
</dbReference>
<feature type="domain" description="STAS" evidence="3">
    <location>
        <begin position="82"/>
        <end position="190"/>
    </location>
</feature>
<comment type="similarity">
    <text evidence="1 2">Belongs to the anti-sigma-factor antagonist family.</text>
</comment>
<protein>
    <recommendedName>
        <fullName evidence="2">Anti-sigma factor antagonist</fullName>
    </recommendedName>
</protein>
<dbReference type="PANTHER" id="PTHR33495:SF2">
    <property type="entry name" value="ANTI-SIGMA FACTOR ANTAGONIST TM_1081-RELATED"/>
    <property type="match status" value="1"/>
</dbReference>
<evidence type="ECO:0000313" key="4">
    <source>
        <dbReference type="EMBL" id="NJC71208.1"/>
    </source>
</evidence>
<dbReference type="InterPro" id="IPR003658">
    <property type="entry name" value="Anti-sigma_ant"/>
</dbReference>
<organism evidence="4 5">
    <name type="scientific">Planosporangium thailandense</name>
    <dbReference type="NCBI Taxonomy" id="765197"/>
    <lineage>
        <taxon>Bacteria</taxon>
        <taxon>Bacillati</taxon>
        <taxon>Actinomycetota</taxon>
        <taxon>Actinomycetes</taxon>
        <taxon>Micromonosporales</taxon>
        <taxon>Micromonosporaceae</taxon>
        <taxon>Planosporangium</taxon>
    </lineage>
</organism>
<dbReference type="Pfam" id="PF01740">
    <property type="entry name" value="STAS"/>
    <property type="match status" value="1"/>
</dbReference>
<evidence type="ECO:0000313" key="5">
    <source>
        <dbReference type="Proteomes" id="UP000722989"/>
    </source>
</evidence>
<reference evidence="4 5" key="1">
    <citation type="submission" date="2020-03" db="EMBL/GenBank/DDBJ databases">
        <title>WGS of the type strain of Planosporangium spp.</title>
        <authorList>
            <person name="Thawai C."/>
        </authorList>
    </citation>
    <scope>NUCLEOTIDE SEQUENCE [LARGE SCALE GENOMIC DNA]</scope>
    <source>
        <strain evidence="4 5">TBRC 5610</strain>
    </source>
</reference>